<dbReference type="Proteomes" id="UP000033684">
    <property type="component" value="Unassembled WGS sequence"/>
</dbReference>
<dbReference type="AlphaFoldDB" id="A0A0F3IMQ3"/>
<gene>
    <name evidence="1" type="ORF">VZ94_00775</name>
</gene>
<keyword evidence="2" id="KW-1185">Reference proteome</keyword>
<dbReference type="OrthoDB" id="8611678at2"/>
<evidence type="ECO:0000313" key="2">
    <source>
        <dbReference type="Proteomes" id="UP000033684"/>
    </source>
</evidence>
<proteinExistence type="predicted"/>
<accession>A0A0F3IMQ3</accession>
<comment type="caution">
    <text evidence="1">The sequence shown here is derived from an EMBL/GenBank/DDBJ whole genome shotgun (WGS) entry which is preliminary data.</text>
</comment>
<name>A0A0F3IMQ3_9GAMM</name>
<dbReference type="EMBL" id="LAJX01000007">
    <property type="protein sequence ID" value="KJV07986.1"/>
    <property type="molecule type" value="Genomic_DNA"/>
</dbReference>
<reference evidence="1 2" key="2">
    <citation type="journal article" date="2016" name="Microb. Ecol.">
        <title>Genome Characteristics of a Novel Type I Methanotroph (Sn10-6) Isolated from a Flooded Indian Rice Field.</title>
        <authorList>
            <person name="Rahalkar M.C."/>
            <person name="Pandit P.S."/>
            <person name="Dhakephalkar P.K."/>
            <person name="Pore S."/>
            <person name="Arora P."/>
            <person name="Kapse N."/>
        </authorList>
    </citation>
    <scope>NUCLEOTIDE SEQUENCE [LARGE SCALE GENOMIC DNA]</scope>
    <source>
        <strain evidence="1 2">Sn10-6</strain>
    </source>
</reference>
<organism evidence="1 2">
    <name type="scientific">Methylocucumis oryzae</name>
    <dbReference type="NCBI Taxonomy" id="1632867"/>
    <lineage>
        <taxon>Bacteria</taxon>
        <taxon>Pseudomonadati</taxon>
        <taxon>Pseudomonadota</taxon>
        <taxon>Gammaproteobacteria</taxon>
        <taxon>Methylococcales</taxon>
        <taxon>Methylococcaceae</taxon>
        <taxon>Methylocucumis</taxon>
    </lineage>
</organism>
<dbReference type="RefSeq" id="WP_045777756.1">
    <property type="nucleotide sequence ID" value="NZ_LAJX01000007.1"/>
</dbReference>
<protein>
    <submittedName>
        <fullName evidence="1">Uncharacterized protein</fullName>
    </submittedName>
</protein>
<evidence type="ECO:0000313" key="1">
    <source>
        <dbReference type="EMBL" id="KJV07986.1"/>
    </source>
</evidence>
<reference evidence="2" key="1">
    <citation type="submission" date="2015-03" db="EMBL/GenBank/DDBJ databases">
        <title>Draft genome sequence of a novel methanotroph (Sn10-6) isolated from flooded ricefield rhizosphere in India.</title>
        <authorList>
            <person name="Pandit P.S."/>
            <person name="Pore S.D."/>
            <person name="Arora P."/>
            <person name="Kapse N.G."/>
            <person name="Dhakephalkar P.K."/>
            <person name="Rahalkar M.C."/>
        </authorList>
    </citation>
    <scope>NUCLEOTIDE SEQUENCE [LARGE SCALE GENOMIC DNA]</scope>
    <source>
        <strain evidence="2">Sn10-6</strain>
    </source>
</reference>
<sequence length="132" mass="15552">MNIHADLIQQYADDWKETYKPWERWQWLDCGQWVDATNPLLFNLTCKYRRKPKTININGFEVPEPVRTPLKDGEEYFYLELLDSSLYKRALWLGYKMDINRLNLGLCHLNSESAALHAKALLSFTQVKDNGV</sequence>